<name>A0A2W5L3H0_SPHMC</name>
<reference evidence="1 2" key="1">
    <citation type="submission" date="2017-08" db="EMBL/GenBank/DDBJ databases">
        <title>Infants hospitalized years apart are colonized by the same room-sourced microbial strains.</title>
        <authorList>
            <person name="Brooks B."/>
            <person name="Olm M.R."/>
            <person name="Firek B.A."/>
            <person name="Baker R."/>
            <person name="Thomas B.C."/>
            <person name="Morowitz M.J."/>
            <person name="Banfield J.F."/>
        </authorList>
    </citation>
    <scope>NUCLEOTIDE SEQUENCE [LARGE SCALE GENOMIC DNA]</scope>
    <source>
        <strain evidence="1">S2_005_003_R2_47</strain>
    </source>
</reference>
<dbReference type="EMBL" id="QFPJ01000004">
    <property type="protein sequence ID" value="PZQ23862.1"/>
    <property type="molecule type" value="Genomic_DNA"/>
</dbReference>
<accession>A0A2W5L3H0</accession>
<dbReference type="SUPFAM" id="SSF75169">
    <property type="entry name" value="DsrEFH-like"/>
    <property type="match status" value="1"/>
</dbReference>
<dbReference type="PANTHER" id="PTHR34655">
    <property type="entry name" value="CONSERVED WITHIN P. AEROPHILUM"/>
    <property type="match status" value="1"/>
</dbReference>
<evidence type="ECO:0000313" key="1">
    <source>
        <dbReference type="EMBL" id="PZQ23862.1"/>
    </source>
</evidence>
<protein>
    <submittedName>
        <fullName evidence="1">Uncharacterized protein</fullName>
    </submittedName>
</protein>
<comment type="caution">
    <text evidence="1">The sequence shown here is derived from an EMBL/GenBank/DDBJ whole genome shotgun (WGS) entry which is preliminary data.</text>
</comment>
<dbReference type="Proteomes" id="UP000248597">
    <property type="component" value="Unassembled WGS sequence"/>
</dbReference>
<organism evidence="1 2">
    <name type="scientific">Sphingopyxis macrogoltabida</name>
    <name type="common">Sphingomonas macrogoltabidus</name>
    <dbReference type="NCBI Taxonomy" id="33050"/>
    <lineage>
        <taxon>Bacteria</taxon>
        <taxon>Pseudomonadati</taxon>
        <taxon>Pseudomonadota</taxon>
        <taxon>Alphaproteobacteria</taxon>
        <taxon>Sphingomonadales</taxon>
        <taxon>Sphingomonadaceae</taxon>
        <taxon>Sphingopyxis</taxon>
    </lineage>
</organism>
<dbReference type="InterPro" id="IPR027396">
    <property type="entry name" value="DsrEFH-like"/>
</dbReference>
<sequence>MPGLNIIVASADGGRFYAALETAAATAALGHTARIFLQGEAAALLRAPVSFGGDAARRAAGQPDLVSLVAEAMAMDVRLIVCQSGLALAGMTASELVPQVRTGGLVSFLSEAGAGDQLLTY</sequence>
<dbReference type="PANTHER" id="PTHR34655:SF3">
    <property type="match status" value="1"/>
</dbReference>
<proteinExistence type="predicted"/>
<evidence type="ECO:0000313" key="2">
    <source>
        <dbReference type="Proteomes" id="UP000248597"/>
    </source>
</evidence>
<dbReference type="AlphaFoldDB" id="A0A2W5L3H0"/>
<dbReference type="Gene3D" id="3.40.1260.10">
    <property type="entry name" value="DsrEFH-like"/>
    <property type="match status" value="1"/>
</dbReference>
<dbReference type="Pfam" id="PF02635">
    <property type="entry name" value="DsrE"/>
    <property type="match status" value="1"/>
</dbReference>
<gene>
    <name evidence="1" type="ORF">DI569_02490</name>
</gene>
<dbReference type="InterPro" id="IPR003787">
    <property type="entry name" value="Sulphur_relay_DsrE/F-like"/>
</dbReference>